<organism evidence="2 3">
    <name type="scientific">Pontibacter aydingkolensis</name>
    <dbReference type="NCBI Taxonomy" id="1911536"/>
    <lineage>
        <taxon>Bacteria</taxon>
        <taxon>Pseudomonadati</taxon>
        <taxon>Bacteroidota</taxon>
        <taxon>Cytophagia</taxon>
        <taxon>Cytophagales</taxon>
        <taxon>Hymenobacteraceae</taxon>
        <taxon>Pontibacter</taxon>
    </lineage>
</organism>
<evidence type="ECO:0000256" key="1">
    <source>
        <dbReference type="SAM" id="SignalP"/>
    </source>
</evidence>
<protein>
    <submittedName>
        <fullName evidence="2">Uncharacterized protein</fullName>
    </submittedName>
</protein>
<name>A0ABS7CQR8_9BACT</name>
<keyword evidence="3" id="KW-1185">Reference proteome</keyword>
<dbReference type="EMBL" id="JAHYXK010000002">
    <property type="protein sequence ID" value="MBW7466194.1"/>
    <property type="molecule type" value="Genomic_DNA"/>
</dbReference>
<dbReference type="RefSeq" id="WP_219876073.1">
    <property type="nucleotide sequence ID" value="NZ_JAHYXK010000002.1"/>
</dbReference>
<dbReference type="Proteomes" id="UP000813018">
    <property type="component" value="Unassembled WGS sequence"/>
</dbReference>
<gene>
    <name evidence="2" type="ORF">K0O23_03880</name>
</gene>
<comment type="caution">
    <text evidence="2">The sequence shown here is derived from an EMBL/GenBank/DDBJ whole genome shotgun (WGS) entry which is preliminary data.</text>
</comment>
<evidence type="ECO:0000313" key="3">
    <source>
        <dbReference type="Proteomes" id="UP000813018"/>
    </source>
</evidence>
<reference evidence="2 3" key="1">
    <citation type="journal article" date="2016" name="Int. J. Syst. Evol. Microbiol.">
        <title>Pontibacter aydingkolensis sp. nov., isolated from soil of a salt lake.</title>
        <authorList>
            <person name="Osman G."/>
            <person name="Zhang T."/>
            <person name="Lou K."/>
            <person name="Gao Y."/>
            <person name="Chang W."/>
            <person name="Lin Q."/>
            <person name="Yang H.M."/>
            <person name="Huo X.D."/>
            <person name="Wang N."/>
        </authorList>
    </citation>
    <scope>NUCLEOTIDE SEQUENCE [LARGE SCALE GENOMIC DNA]</scope>
    <source>
        <strain evidence="2 3">KACC 19255</strain>
    </source>
</reference>
<feature type="chain" id="PRO_5045285700" evidence="1">
    <location>
        <begin position="37"/>
        <end position="161"/>
    </location>
</feature>
<feature type="signal peptide" evidence="1">
    <location>
        <begin position="1"/>
        <end position="36"/>
    </location>
</feature>
<keyword evidence="1" id="KW-0732">Signal</keyword>
<proteinExistence type="predicted"/>
<accession>A0ABS7CQR8</accession>
<evidence type="ECO:0000313" key="2">
    <source>
        <dbReference type="EMBL" id="MBW7466194.1"/>
    </source>
</evidence>
<sequence length="161" mass="18726">MKKLNFINIIQSLLPPTKRMPLIVAFLKVLSAPVQALNDWISGTYYPDITRRTKWNAQVLLFSKLLNDLFNAGNYQNRVYIDAGASDLENNYFYRTHEEQPVYLYTVDEALPMYSYNEEEYEADYDFVVNYPSMLATKAPQIEATVKKYKIAGTTYLMKGY</sequence>